<dbReference type="GO" id="GO:0006820">
    <property type="term" value="P:monoatomic anion transport"/>
    <property type="evidence" value="ECO:0007669"/>
    <property type="project" value="InterPro"/>
</dbReference>
<dbReference type="InterPro" id="IPR003020">
    <property type="entry name" value="HCO3_transpt_euk"/>
</dbReference>
<feature type="domain" description="Bicarbonate transporter-like transmembrane" evidence="6">
    <location>
        <begin position="52"/>
        <end position="219"/>
    </location>
</feature>
<evidence type="ECO:0000259" key="6">
    <source>
        <dbReference type="Pfam" id="PF00955"/>
    </source>
</evidence>
<feature type="transmembrane region" description="Helical" evidence="5">
    <location>
        <begin position="85"/>
        <end position="106"/>
    </location>
</feature>
<dbReference type="Pfam" id="PF00955">
    <property type="entry name" value="HCO3_cotransp"/>
    <property type="match status" value="3"/>
</dbReference>
<dbReference type="PANTHER" id="PTHR11453:SF82">
    <property type="entry name" value="BORON TRANSPORTER 1"/>
    <property type="match status" value="1"/>
</dbReference>
<accession>A0A9W7BTK6</accession>
<feature type="transmembrane region" description="Helical" evidence="5">
    <location>
        <begin position="241"/>
        <end position="260"/>
    </location>
</feature>
<reference evidence="8" key="1">
    <citation type="journal article" date="2023" name="Commun. Biol.">
        <title>Genome analysis of Parmales, the sister group of diatoms, reveals the evolutionary specialization of diatoms from phago-mixotrophs to photoautotrophs.</title>
        <authorList>
            <person name="Ban H."/>
            <person name="Sato S."/>
            <person name="Yoshikawa S."/>
            <person name="Yamada K."/>
            <person name="Nakamura Y."/>
            <person name="Ichinomiya M."/>
            <person name="Sato N."/>
            <person name="Blanc-Mathieu R."/>
            <person name="Endo H."/>
            <person name="Kuwata A."/>
            <person name="Ogata H."/>
        </authorList>
    </citation>
    <scope>NUCLEOTIDE SEQUENCE [LARGE SCALE GENOMIC DNA]</scope>
    <source>
        <strain evidence="8">NIES 3699</strain>
    </source>
</reference>
<protein>
    <recommendedName>
        <fullName evidence="6">Bicarbonate transporter-like transmembrane domain-containing protein</fullName>
    </recommendedName>
</protein>
<dbReference type="PANTHER" id="PTHR11453">
    <property type="entry name" value="ANION EXCHANGE PROTEIN"/>
    <property type="match status" value="1"/>
</dbReference>
<dbReference type="InterPro" id="IPR011531">
    <property type="entry name" value="HCO3_transpt-like_TM_dom"/>
</dbReference>
<feature type="transmembrane region" description="Helical" evidence="5">
    <location>
        <begin position="388"/>
        <end position="410"/>
    </location>
</feature>
<feature type="transmembrane region" description="Helical" evidence="5">
    <location>
        <begin position="593"/>
        <end position="614"/>
    </location>
</feature>
<gene>
    <name evidence="7" type="ORF">TrVE_jg1895</name>
</gene>
<feature type="transmembrane region" description="Helical" evidence="5">
    <location>
        <begin position="341"/>
        <end position="360"/>
    </location>
</feature>
<feature type="transmembrane region" description="Helical" evidence="5">
    <location>
        <begin position="126"/>
        <end position="151"/>
    </location>
</feature>
<dbReference type="GO" id="GO:0005452">
    <property type="term" value="F:solute:inorganic anion antiporter activity"/>
    <property type="evidence" value="ECO:0007669"/>
    <property type="project" value="InterPro"/>
</dbReference>
<feature type="domain" description="Bicarbonate transporter-like transmembrane" evidence="6">
    <location>
        <begin position="478"/>
        <end position="628"/>
    </location>
</feature>
<keyword evidence="3 5" id="KW-1133">Transmembrane helix</keyword>
<keyword evidence="2 5" id="KW-0812">Transmembrane</keyword>
<comment type="subcellular location">
    <subcellularLocation>
        <location evidence="1">Membrane</location>
        <topology evidence="1">Multi-pass membrane protein</topology>
    </subcellularLocation>
</comment>
<feature type="transmembrane region" description="Helical" evidence="5">
    <location>
        <begin position="568"/>
        <end position="587"/>
    </location>
</feature>
<organism evidence="7 8">
    <name type="scientific">Triparma verrucosa</name>
    <dbReference type="NCBI Taxonomy" id="1606542"/>
    <lineage>
        <taxon>Eukaryota</taxon>
        <taxon>Sar</taxon>
        <taxon>Stramenopiles</taxon>
        <taxon>Ochrophyta</taxon>
        <taxon>Bolidophyceae</taxon>
        <taxon>Parmales</taxon>
        <taxon>Triparmaceae</taxon>
        <taxon>Triparma</taxon>
    </lineage>
</organism>
<proteinExistence type="predicted"/>
<feature type="transmembrane region" description="Helical" evidence="5">
    <location>
        <begin position="198"/>
        <end position="220"/>
    </location>
</feature>
<evidence type="ECO:0000256" key="4">
    <source>
        <dbReference type="ARBA" id="ARBA00023136"/>
    </source>
</evidence>
<evidence type="ECO:0000256" key="5">
    <source>
        <dbReference type="SAM" id="Phobius"/>
    </source>
</evidence>
<evidence type="ECO:0000313" key="7">
    <source>
        <dbReference type="EMBL" id="GMH93855.1"/>
    </source>
</evidence>
<dbReference type="GO" id="GO:0005886">
    <property type="term" value="C:plasma membrane"/>
    <property type="evidence" value="ECO:0007669"/>
    <property type="project" value="TreeGrafter"/>
</dbReference>
<keyword evidence="4 5" id="KW-0472">Membrane</keyword>
<keyword evidence="8" id="KW-1185">Reference proteome</keyword>
<feature type="transmembrane region" description="Helical" evidence="5">
    <location>
        <begin position="280"/>
        <end position="299"/>
    </location>
</feature>
<dbReference type="AlphaFoldDB" id="A0A9W7BTK6"/>
<evidence type="ECO:0000256" key="3">
    <source>
        <dbReference type="ARBA" id="ARBA00022989"/>
    </source>
</evidence>
<evidence type="ECO:0000256" key="2">
    <source>
        <dbReference type="ARBA" id="ARBA00022692"/>
    </source>
</evidence>
<feature type="domain" description="Bicarbonate transporter-like transmembrane" evidence="6">
    <location>
        <begin position="274"/>
        <end position="426"/>
    </location>
</feature>
<sequence length="645" mass="71059">MNGHEEEDHPDAITSASFSTKKTINNDVFTPAETLTRTLSSDEDDDVPFSLLSEVRSNISYHSSDYFGWSTFTASRLSVKTVINAGLYTFSFSLLTTASFGLLFSVDTKGTWGPAQAFLSGGMTGLFMTLFGGQPLVLFGQTGPITLLYTYAYEFCHTQDIKFYGFVGWMGVWSALQHFAIAIAGLNDKKYLNYVTRFTGEIFELLVAADYITAAIIGFYDGFRVRGCPSIECAGDLGLRYLNGSFSLLLGLSFWIVAMWLQGSNTEHGMRWGTFAYRRFYGQFGCMISLVVFTTLSYATTWDATAGWPESIPSRVPIASEWGVPSLDLGRATREMGAMEVGHIFVAIIPAVFLTVLFYVDQNLSTLMAVRDISNTPLKSKDAYNMDFFLLGVTVLFTGLLGLPASSGLIPQNPMHSKALIVLKEEFGDNTTEVAVSALKTPSASSSRDSGDIVDVEEGGETAAVGVLKLSTIPTGYVVEQRISNLIHSGLLLLFIVLLPIVGFIPRGVLWGAFLLLAAEAYGAQFVQRALLAFTSNKSRDRTQWDDIRDVVNVTPHRETNIFTTIQFILWFFVFIIAVILKIPFPMADGNTWVVVGSIFPILICLCALFRFTLLPKFVDEDALLVLDPHEARGRAHPAVKDKEE</sequence>
<feature type="transmembrane region" description="Helical" evidence="5">
    <location>
        <begin position="486"/>
        <end position="505"/>
    </location>
</feature>
<feature type="transmembrane region" description="Helical" evidence="5">
    <location>
        <begin position="163"/>
        <end position="186"/>
    </location>
</feature>
<name>A0A9W7BTK6_9STRA</name>
<comment type="caution">
    <text evidence="7">The sequence shown here is derived from an EMBL/GenBank/DDBJ whole genome shotgun (WGS) entry which is preliminary data.</text>
</comment>
<dbReference type="Proteomes" id="UP001165160">
    <property type="component" value="Unassembled WGS sequence"/>
</dbReference>
<evidence type="ECO:0000256" key="1">
    <source>
        <dbReference type="ARBA" id="ARBA00004141"/>
    </source>
</evidence>
<dbReference type="GO" id="GO:0050801">
    <property type="term" value="P:monoatomic ion homeostasis"/>
    <property type="evidence" value="ECO:0007669"/>
    <property type="project" value="TreeGrafter"/>
</dbReference>
<dbReference type="EMBL" id="BRXX01000146">
    <property type="protein sequence ID" value="GMH93855.1"/>
    <property type="molecule type" value="Genomic_DNA"/>
</dbReference>
<evidence type="ECO:0000313" key="8">
    <source>
        <dbReference type="Proteomes" id="UP001165160"/>
    </source>
</evidence>